<sequence>MEHTGYNFYCQSKVAETNTTNWVCARHRAGPVRDGKVRARNDHSCMVETPPEVTDVRQEMRVALQAACLSSLA</sequence>
<protein>
    <recommendedName>
        <fullName evidence="3">FLYWCH-type domain-containing protein</fullName>
    </recommendedName>
</protein>
<accession>A0A833SPR6</accession>
<proteinExistence type="predicted"/>
<dbReference type="Proteomes" id="UP000602510">
    <property type="component" value="Unassembled WGS sequence"/>
</dbReference>
<comment type="caution">
    <text evidence="1">The sequence shown here is derived from an EMBL/GenBank/DDBJ whole genome shotgun (WGS) entry which is preliminary data.</text>
</comment>
<dbReference type="AlphaFoldDB" id="A0A833SPR6"/>
<name>A0A833SPR6_PHYIN</name>
<keyword evidence="2" id="KW-1185">Reference proteome</keyword>
<organism evidence="1 2">
    <name type="scientific">Phytophthora infestans</name>
    <name type="common">Potato late blight agent</name>
    <name type="synonym">Botrytis infestans</name>
    <dbReference type="NCBI Taxonomy" id="4787"/>
    <lineage>
        <taxon>Eukaryota</taxon>
        <taxon>Sar</taxon>
        <taxon>Stramenopiles</taxon>
        <taxon>Oomycota</taxon>
        <taxon>Peronosporomycetes</taxon>
        <taxon>Peronosporales</taxon>
        <taxon>Peronosporaceae</taxon>
        <taxon>Phytophthora</taxon>
    </lineage>
</organism>
<dbReference type="EMBL" id="WSZM01000985">
    <property type="protein sequence ID" value="KAF4028695.1"/>
    <property type="molecule type" value="Genomic_DNA"/>
</dbReference>
<evidence type="ECO:0000313" key="2">
    <source>
        <dbReference type="Proteomes" id="UP000602510"/>
    </source>
</evidence>
<gene>
    <name evidence="1" type="ORF">GN244_ATG19613</name>
</gene>
<evidence type="ECO:0008006" key="3">
    <source>
        <dbReference type="Google" id="ProtNLM"/>
    </source>
</evidence>
<evidence type="ECO:0000313" key="1">
    <source>
        <dbReference type="EMBL" id="KAF4028695.1"/>
    </source>
</evidence>
<reference evidence="1" key="1">
    <citation type="submission" date="2020-04" db="EMBL/GenBank/DDBJ databases">
        <title>Hybrid Assembly of Korean Phytophthora infestans isolates.</title>
        <authorList>
            <person name="Prokchorchik M."/>
            <person name="Lee Y."/>
            <person name="Seo J."/>
            <person name="Cho J.-H."/>
            <person name="Park Y.-E."/>
            <person name="Jang D.-C."/>
            <person name="Im J.-S."/>
            <person name="Choi J.-G."/>
            <person name="Park H.-J."/>
            <person name="Lee G.-B."/>
            <person name="Lee Y.-G."/>
            <person name="Hong S.-Y."/>
            <person name="Cho K."/>
            <person name="Sohn K.H."/>
        </authorList>
    </citation>
    <scope>NUCLEOTIDE SEQUENCE</scope>
    <source>
        <strain evidence="1">KR_1_A1</strain>
    </source>
</reference>